<dbReference type="InterPro" id="IPR027065">
    <property type="entry name" value="Lon_Prtase"/>
</dbReference>
<dbReference type="GO" id="GO:0030163">
    <property type="term" value="P:protein catabolic process"/>
    <property type="evidence" value="ECO:0007669"/>
    <property type="project" value="InterPro"/>
</dbReference>
<proteinExistence type="predicted"/>
<evidence type="ECO:0000259" key="1">
    <source>
        <dbReference type="PROSITE" id="PS51787"/>
    </source>
</evidence>
<dbReference type="GO" id="GO:0006508">
    <property type="term" value="P:proteolysis"/>
    <property type="evidence" value="ECO:0007669"/>
    <property type="project" value="UniProtKB-KW"/>
</dbReference>
<feature type="domain" description="Lon N-terminal" evidence="1">
    <location>
        <begin position="19"/>
        <end position="213"/>
    </location>
</feature>
<protein>
    <submittedName>
        <fullName evidence="2">DNA-binding ATP-dependent protease La</fullName>
    </submittedName>
</protein>
<dbReference type="InterPro" id="IPR003111">
    <property type="entry name" value="Lon_prtase_N"/>
</dbReference>
<dbReference type="SUPFAM" id="SSF88697">
    <property type="entry name" value="PUA domain-like"/>
    <property type="match status" value="1"/>
</dbReference>
<dbReference type="Pfam" id="PF02190">
    <property type="entry name" value="LON_substr_bdg"/>
    <property type="match status" value="1"/>
</dbReference>
<dbReference type="PANTHER" id="PTHR10046">
    <property type="entry name" value="ATP DEPENDENT LON PROTEASE FAMILY MEMBER"/>
    <property type="match status" value="1"/>
</dbReference>
<dbReference type="InterPro" id="IPR015947">
    <property type="entry name" value="PUA-like_sf"/>
</dbReference>
<sequence>MTETPARTADKSTDKSTALPVLPLRDVVVYPHMVIPLFVGREKSMRALEAAMESERQILLVAQTSPDIEEPGEAELFRTGTVASVLQMLKLPDGTVKVLAEGKFRAEVTGYRREHDMLLAEYRELDPVYSREERELDVVSRTLVSLFEQLVKQSRKLPPEVLATLSGIDDAGRLADTIAAHLSVRIADKQKVLETADVGKRLELLIGMVDSEIDLQQVEKRIRGRVKSQMEKVSASTTSTSR</sequence>
<keyword evidence="2" id="KW-0645">Protease</keyword>
<dbReference type="Gene3D" id="1.20.58.1480">
    <property type="match status" value="1"/>
</dbReference>
<reference evidence="2" key="2">
    <citation type="journal article" date="2014" name="ISME J.">
        <title>Microbial stratification in low pH oxic and suboxic macroscopic growths along an acid mine drainage.</title>
        <authorList>
            <person name="Mendez-Garcia C."/>
            <person name="Mesa V."/>
            <person name="Sprenger R.R."/>
            <person name="Richter M."/>
            <person name="Diez M.S."/>
            <person name="Solano J."/>
            <person name="Bargiela R."/>
            <person name="Golyshina O.V."/>
            <person name="Manteca A."/>
            <person name="Ramos J.L."/>
            <person name="Gallego J.R."/>
            <person name="Llorente I."/>
            <person name="Martins Dos Santos V.A."/>
            <person name="Jensen O.N."/>
            <person name="Pelaez A.I."/>
            <person name="Sanchez J."/>
            <person name="Ferrer M."/>
        </authorList>
    </citation>
    <scope>NUCLEOTIDE SEQUENCE</scope>
</reference>
<dbReference type="GO" id="GO:0004176">
    <property type="term" value="F:ATP-dependent peptidase activity"/>
    <property type="evidence" value="ECO:0007669"/>
    <property type="project" value="InterPro"/>
</dbReference>
<dbReference type="SMART" id="SM00464">
    <property type="entry name" value="LON"/>
    <property type="match status" value="1"/>
</dbReference>
<dbReference type="GO" id="GO:0004252">
    <property type="term" value="F:serine-type endopeptidase activity"/>
    <property type="evidence" value="ECO:0007669"/>
    <property type="project" value="InterPro"/>
</dbReference>
<dbReference type="PROSITE" id="PS51787">
    <property type="entry name" value="LON_N"/>
    <property type="match status" value="1"/>
</dbReference>
<dbReference type="InterPro" id="IPR046336">
    <property type="entry name" value="Lon_prtase_N_sf"/>
</dbReference>
<comment type="caution">
    <text evidence="2">The sequence shown here is derived from an EMBL/GenBank/DDBJ whole genome shotgun (WGS) entry which is preliminary data.</text>
</comment>
<dbReference type="AlphaFoldDB" id="T1D4T0"/>
<gene>
    <name evidence="2" type="ORF">B1A_03016</name>
</gene>
<keyword evidence="2" id="KW-0238">DNA-binding</keyword>
<dbReference type="EMBL" id="AUZX01002218">
    <property type="protein sequence ID" value="EQD77325.1"/>
    <property type="molecule type" value="Genomic_DNA"/>
</dbReference>
<reference evidence="2" key="1">
    <citation type="submission" date="2013-08" db="EMBL/GenBank/DDBJ databases">
        <authorList>
            <person name="Mendez C."/>
            <person name="Richter M."/>
            <person name="Ferrer M."/>
            <person name="Sanchez J."/>
        </authorList>
    </citation>
    <scope>NUCLEOTIDE SEQUENCE</scope>
</reference>
<dbReference type="GO" id="GO:0003677">
    <property type="term" value="F:DNA binding"/>
    <property type="evidence" value="ECO:0007669"/>
    <property type="project" value="UniProtKB-KW"/>
</dbReference>
<evidence type="ECO:0000313" key="2">
    <source>
        <dbReference type="EMBL" id="EQD77325.1"/>
    </source>
</evidence>
<keyword evidence="2" id="KW-0378">Hydrolase</keyword>
<dbReference type="Gene3D" id="2.30.130.40">
    <property type="entry name" value="LON domain-like"/>
    <property type="match status" value="1"/>
</dbReference>
<name>T1D4T0_9ZZZZ</name>
<organism evidence="2">
    <name type="scientific">mine drainage metagenome</name>
    <dbReference type="NCBI Taxonomy" id="410659"/>
    <lineage>
        <taxon>unclassified sequences</taxon>
        <taxon>metagenomes</taxon>
        <taxon>ecological metagenomes</taxon>
    </lineage>
</organism>
<accession>T1D4T0</accession>
<dbReference type="GO" id="GO:0005524">
    <property type="term" value="F:ATP binding"/>
    <property type="evidence" value="ECO:0007669"/>
    <property type="project" value="InterPro"/>
</dbReference>